<comment type="caution">
    <text evidence="1">The sequence shown here is derived from an EMBL/GenBank/DDBJ whole genome shotgun (WGS) entry which is preliminary data.</text>
</comment>
<evidence type="ECO:0000313" key="1">
    <source>
        <dbReference type="EMBL" id="PXA05407.1"/>
    </source>
</evidence>
<sequence>MSEFAERFEDLRIWQQSRVLANGIYDVMVGCSDYSFRNQIERAATSSMNNIAEGFERRTSRDFGHYLDIAKGSSGEVRSMLYLAEDRKFIEKHLAEQLRGKAEILSSGIAAFRRKL</sequence>
<dbReference type="EMBL" id="QHJQ01000001">
    <property type="protein sequence ID" value="PXA05407.1"/>
    <property type="molecule type" value="Genomic_DNA"/>
</dbReference>
<keyword evidence="2" id="KW-1185">Reference proteome</keyword>
<protein>
    <submittedName>
        <fullName evidence="1">Four helix bundle protein</fullName>
    </submittedName>
</protein>
<dbReference type="Proteomes" id="UP000247099">
    <property type="component" value="Unassembled WGS sequence"/>
</dbReference>
<reference evidence="1 2" key="1">
    <citation type="submission" date="2018-05" db="EMBL/GenBank/DDBJ databases">
        <title>Coraliomargarita sinensis sp. nov., isolated from a marine solar saltern.</title>
        <authorList>
            <person name="Zhou L.Y."/>
        </authorList>
    </citation>
    <scope>NUCLEOTIDE SEQUENCE [LARGE SCALE GENOMIC DNA]</scope>
    <source>
        <strain evidence="1 2">WN38</strain>
    </source>
</reference>
<dbReference type="RefSeq" id="WP_110129487.1">
    <property type="nucleotide sequence ID" value="NZ_QHJQ01000001.1"/>
</dbReference>
<proteinExistence type="predicted"/>
<dbReference type="PANTHER" id="PTHR38471:SF2">
    <property type="entry name" value="FOUR HELIX BUNDLE PROTEIN"/>
    <property type="match status" value="1"/>
</dbReference>
<organism evidence="1 2">
    <name type="scientific">Coraliomargarita sinensis</name>
    <dbReference type="NCBI Taxonomy" id="2174842"/>
    <lineage>
        <taxon>Bacteria</taxon>
        <taxon>Pseudomonadati</taxon>
        <taxon>Verrucomicrobiota</taxon>
        <taxon>Opitutia</taxon>
        <taxon>Puniceicoccales</taxon>
        <taxon>Coraliomargaritaceae</taxon>
        <taxon>Coraliomargarita</taxon>
    </lineage>
</organism>
<dbReference type="InterPro" id="IPR036583">
    <property type="entry name" value="23S_rRNA_IVS_sf"/>
</dbReference>
<dbReference type="InParanoid" id="A0A317ZMJ8"/>
<accession>A0A317ZMJ8</accession>
<dbReference type="InterPro" id="IPR012657">
    <property type="entry name" value="23S_rRNA-intervening_sequence"/>
</dbReference>
<dbReference type="Pfam" id="PF05635">
    <property type="entry name" value="23S_rRNA_IVP"/>
    <property type="match status" value="1"/>
</dbReference>
<name>A0A317ZMJ8_9BACT</name>
<dbReference type="NCBIfam" id="TIGR02436">
    <property type="entry name" value="four helix bundle protein"/>
    <property type="match status" value="1"/>
</dbReference>
<gene>
    <name evidence="1" type="ORF">DDZ13_00640</name>
</gene>
<dbReference type="PANTHER" id="PTHR38471">
    <property type="entry name" value="FOUR HELIX BUNDLE PROTEIN"/>
    <property type="match status" value="1"/>
</dbReference>
<evidence type="ECO:0000313" key="2">
    <source>
        <dbReference type="Proteomes" id="UP000247099"/>
    </source>
</evidence>
<dbReference type="AlphaFoldDB" id="A0A317ZMJ8"/>
<dbReference type="Gene3D" id="1.20.1440.60">
    <property type="entry name" value="23S rRNA-intervening sequence"/>
    <property type="match status" value="1"/>
</dbReference>
<dbReference type="SUPFAM" id="SSF158446">
    <property type="entry name" value="IVS-encoded protein-like"/>
    <property type="match status" value="1"/>
</dbReference>
<dbReference type="OrthoDB" id="160990at2"/>